<keyword evidence="3" id="KW-1185">Reference proteome</keyword>
<organism evidence="2 3">
    <name type="scientific">Geomonas subterranea</name>
    <dbReference type="NCBI Taxonomy" id="2847989"/>
    <lineage>
        <taxon>Bacteria</taxon>
        <taxon>Pseudomonadati</taxon>
        <taxon>Thermodesulfobacteriota</taxon>
        <taxon>Desulfuromonadia</taxon>
        <taxon>Geobacterales</taxon>
        <taxon>Geobacteraceae</taxon>
        <taxon>Geomonas</taxon>
    </lineage>
</organism>
<dbReference type="Proteomes" id="UP000683559">
    <property type="component" value="Chromosome"/>
</dbReference>
<dbReference type="RefSeq" id="WP_217286257.1">
    <property type="nucleotide sequence ID" value="NZ_CP077683.1"/>
</dbReference>
<protein>
    <recommendedName>
        <fullName evidence="4">DUF2059 domain-containing protein</fullName>
    </recommendedName>
</protein>
<evidence type="ECO:0000313" key="2">
    <source>
        <dbReference type="EMBL" id="QXE89581.1"/>
    </source>
</evidence>
<evidence type="ECO:0000256" key="1">
    <source>
        <dbReference type="SAM" id="SignalP"/>
    </source>
</evidence>
<keyword evidence="1" id="KW-0732">Signal</keyword>
<sequence>MTWRRNRSAGVLLVALLLGAAGVSRGAVAPLTPDKKVEQKGEPSGSREEFHLAVAKLLKDPEFLDKNNTFKKGTKMYRLFDSYLRDTLSDPAVIDFLYTSVKENAAHVTDFDAFGKALVGDYAVRGLTRLSEREFQELLRVMNVMADRLPERDCANMLRPGSAFDYHWLELLPLEDAQVYLRLTRKALIAEITRSPRLPANSKEQTSVAYQALFAEIKRRLPPEKLEQFGRVWGKPEAAQDGELCWGYRVLLSGILDLPAEPRRWMLREYANLLRPRE</sequence>
<gene>
    <name evidence="2" type="ORF">KP001_14175</name>
</gene>
<reference evidence="2 3" key="1">
    <citation type="submission" date="2021-06" db="EMBL/GenBank/DDBJ databases">
        <title>Gemonas diversity in paddy soil.</title>
        <authorList>
            <person name="Liu G."/>
        </authorList>
    </citation>
    <scope>NUCLEOTIDE SEQUENCE [LARGE SCALE GENOMIC DNA]</scope>
    <source>
        <strain evidence="2 3">RG2</strain>
    </source>
</reference>
<name>A0ABX8LFD4_9BACT</name>
<evidence type="ECO:0000313" key="3">
    <source>
        <dbReference type="Proteomes" id="UP000683559"/>
    </source>
</evidence>
<feature type="signal peptide" evidence="1">
    <location>
        <begin position="1"/>
        <end position="26"/>
    </location>
</feature>
<evidence type="ECO:0008006" key="4">
    <source>
        <dbReference type="Google" id="ProtNLM"/>
    </source>
</evidence>
<proteinExistence type="predicted"/>
<feature type="chain" id="PRO_5046641504" description="DUF2059 domain-containing protein" evidence="1">
    <location>
        <begin position="27"/>
        <end position="278"/>
    </location>
</feature>
<dbReference type="EMBL" id="CP077683">
    <property type="protein sequence ID" value="QXE89581.1"/>
    <property type="molecule type" value="Genomic_DNA"/>
</dbReference>
<accession>A0ABX8LFD4</accession>